<dbReference type="EMBL" id="HG690400">
    <property type="protein sequence ID" value="CDI74510.1"/>
    <property type="molecule type" value="Genomic_DNA"/>
</dbReference>
<protein>
    <submittedName>
        <fullName evidence="4">Uncharacterized protein</fullName>
    </submittedName>
</protein>
<name>U6G2W1_9EIME</name>
<accession>U6G2W1</accession>
<keyword evidence="2" id="KW-0472">Membrane</keyword>
<dbReference type="VEuPathDB" id="ToxoDB:EPH_0034080"/>
<feature type="compositionally biased region" description="Low complexity" evidence="1">
    <location>
        <begin position="167"/>
        <end position="178"/>
    </location>
</feature>
<dbReference type="AlphaFoldDB" id="U6G2W1"/>
<feature type="signal peptide" evidence="3">
    <location>
        <begin position="1"/>
        <end position="19"/>
    </location>
</feature>
<evidence type="ECO:0000256" key="2">
    <source>
        <dbReference type="SAM" id="Phobius"/>
    </source>
</evidence>
<proteinExistence type="predicted"/>
<feature type="chain" id="PRO_5004670399" evidence="3">
    <location>
        <begin position="20"/>
        <end position="351"/>
    </location>
</feature>
<dbReference type="OrthoDB" id="348741at2759"/>
<evidence type="ECO:0000313" key="4">
    <source>
        <dbReference type="EMBL" id="CDI74510.1"/>
    </source>
</evidence>
<keyword evidence="5" id="KW-1185">Reference proteome</keyword>
<evidence type="ECO:0000256" key="3">
    <source>
        <dbReference type="SAM" id="SignalP"/>
    </source>
</evidence>
<feature type="region of interest" description="Disordered" evidence="1">
    <location>
        <begin position="65"/>
        <end position="89"/>
    </location>
</feature>
<reference evidence="4" key="1">
    <citation type="submission" date="2013-10" db="EMBL/GenBank/DDBJ databases">
        <title>Genomic analysis of the causative agents of coccidiosis in chickens.</title>
        <authorList>
            <person name="Reid A.J."/>
            <person name="Blake D."/>
            <person name="Billington K."/>
            <person name="Browne H."/>
            <person name="Dunn M."/>
            <person name="Hung S."/>
            <person name="Kawahara F."/>
            <person name="Miranda-Saavedra D."/>
            <person name="Mourier T."/>
            <person name="Nagra H."/>
            <person name="Otto T.D."/>
            <person name="Rawlings N."/>
            <person name="Sanchez A."/>
            <person name="Sanders M."/>
            <person name="Subramaniam C."/>
            <person name="Tay Y."/>
            <person name="Dear P."/>
            <person name="Doerig C."/>
            <person name="Gruber A."/>
            <person name="Parkinson J."/>
            <person name="Shirley M."/>
            <person name="Wan K.L."/>
            <person name="Berriman M."/>
            <person name="Tomley F."/>
            <person name="Pain A."/>
        </authorList>
    </citation>
    <scope>NUCLEOTIDE SEQUENCE [LARGE SCALE GENOMIC DNA]</scope>
    <source>
        <strain evidence="4">Houghton</strain>
    </source>
</reference>
<sequence>MKMGKWLVLAALCVGSGNLLSGSASIGSALAADTPSVAVYNDDGDEGLSVLAEVSTDLLGQAEGTVPLGTHERGAASAAESPDRSEQNAQEELLGQTLLGQAEGTVPLGTHERGAASAAESADRSEQNAQEELLGQTEGESPAPPSVTSAVAGFGGGEQEVMTEDVSSTGSRSHSNGSAKEPDILQKDVGGNSAVLSSGSGISEGGGDGQNLLLLNKDPLSPLLMLPKAPRAFGMKSFFFGLGLLFLAAWIALEADDIVSVGPAHVLGSVWDLDREDIASIACTLLVLMGVSSLLSSAYKHIKRVRKQLDWIKRAEEGIETAKRLHQNRIKMILASQRATDALVTGVGKSA</sequence>
<dbReference type="Proteomes" id="UP000018201">
    <property type="component" value="Unassembled WGS sequence"/>
</dbReference>
<feature type="transmembrane region" description="Helical" evidence="2">
    <location>
        <begin position="278"/>
        <end position="299"/>
    </location>
</feature>
<keyword evidence="2" id="KW-0812">Transmembrane</keyword>
<gene>
    <name evidence="4" type="ORF">EPH_0034080</name>
</gene>
<reference evidence="4" key="2">
    <citation type="submission" date="2013-10" db="EMBL/GenBank/DDBJ databases">
        <authorList>
            <person name="Aslett M."/>
        </authorList>
    </citation>
    <scope>NUCLEOTIDE SEQUENCE [LARGE SCALE GENOMIC DNA]</scope>
    <source>
        <strain evidence="4">Houghton</strain>
    </source>
</reference>
<evidence type="ECO:0000256" key="1">
    <source>
        <dbReference type="SAM" id="MobiDB-lite"/>
    </source>
</evidence>
<feature type="region of interest" description="Disordered" evidence="1">
    <location>
        <begin position="107"/>
        <end position="190"/>
    </location>
</feature>
<keyword evidence="3" id="KW-0732">Signal</keyword>
<evidence type="ECO:0000313" key="5">
    <source>
        <dbReference type="Proteomes" id="UP000018201"/>
    </source>
</evidence>
<organism evidence="4 5">
    <name type="scientific">Eimeria praecox</name>
    <dbReference type="NCBI Taxonomy" id="51316"/>
    <lineage>
        <taxon>Eukaryota</taxon>
        <taxon>Sar</taxon>
        <taxon>Alveolata</taxon>
        <taxon>Apicomplexa</taxon>
        <taxon>Conoidasida</taxon>
        <taxon>Coccidia</taxon>
        <taxon>Eucoccidiorida</taxon>
        <taxon>Eimeriorina</taxon>
        <taxon>Eimeriidae</taxon>
        <taxon>Eimeria</taxon>
    </lineage>
</organism>
<keyword evidence="2" id="KW-1133">Transmembrane helix</keyword>